<keyword evidence="14" id="KW-1133">Transmembrane helix</keyword>
<keyword evidence="11 14" id="KW-0472">Membrane</keyword>
<dbReference type="CDD" id="cd00082">
    <property type="entry name" value="HisKA"/>
    <property type="match status" value="1"/>
</dbReference>
<keyword evidence="9" id="KW-0067">ATP-binding</keyword>
<evidence type="ECO:0000256" key="8">
    <source>
        <dbReference type="ARBA" id="ARBA00022777"/>
    </source>
</evidence>
<evidence type="ECO:0000313" key="16">
    <source>
        <dbReference type="EMBL" id="RPF26496.1"/>
    </source>
</evidence>
<dbReference type="PROSITE" id="PS50109">
    <property type="entry name" value="HIS_KIN"/>
    <property type="match status" value="1"/>
</dbReference>
<dbReference type="Pfam" id="PF02518">
    <property type="entry name" value="HATPase_c"/>
    <property type="match status" value="1"/>
</dbReference>
<dbReference type="SMART" id="SM00388">
    <property type="entry name" value="HisKA"/>
    <property type="match status" value="1"/>
</dbReference>
<dbReference type="InterPro" id="IPR036890">
    <property type="entry name" value="HATPase_C_sf"/>
</dbReference>
<dbReference type="InterPro" id="IPR005467">
    <property type="entry name" value="His_kinase_dom"/>
</dbReference>
<keyword evidence="6" id="KW-0808">Transferase</keyword>
<feature type="region of interest" description="Disordered" evidence="13">
    <location>
        <begin position="386"/>
        <end position="446"/>
    </location>
</feature>
<dbReference type="GO" id="GO:0005524">
    <property type="term" value="F:ATP binding"/>
    <property type="evidence" value="ECO:0007669"/>
    <property type="project" value="UniProtKB-KW"/>
</dbReference>
<feature type="compositionally biased region" description="Acidic residues" evidence="13">
    <location>
        <begin position="389"/>
        <end position="404"/>
    </location>
</feature>
<dbReference type="SUPFAM" id="SSF55874">
    <property type="entry name" value="ATPase domain of HSP90 chaperone/DNA topoisomerase II/histidine kinase"/>
    <property type="match status" value="1"/>
</dbReference>
<evidence type="ECO:0000256" key="9">
    <source>
        <dbReference type="ARBA" id="ARBA00022840"/>
    </source>
</evidence>
<dbReference type="Proteomes" id="UP000280726">
    <property type="component" value="Unassembled WGS sequence"/>
</dbReference>
<dbReference type="SUPFAM" id="SSF47384">
    <property type="entry name" value="Homodimeric domain of signal transducing histidine kinase"/>
    <property type="match status" value="1"/>
</dbReference>
<evidence type="ECO:0000256" key="3">
    <source>
        <dbReference type="ARBA" id="ARBA00012438"/>
    </source>
</evidence>
<dbReference type="Gene3D" id="1.10.287.130">
    <property type="match status" value="1"/>
</dbReference>
<evidence type="ECO:0000256" key="11">
    <source>
        <dbReference type="ARBA" id="ARBA00023136"/>
    </source>
</evidence>
<dbReference type="FunFam" id="3.30.565.10:FF:000006">
    <property type="entry name" value="Sensor histidine kinase WalK"/>
    <property type="match status" value="1"/>
</dbReference>
<dbReference type="GO" id="GO:0004721">
    <property type="term" value="F:phosphoprotein phosphatase activity"/>
    <property type="evidence" value="ECO:0007669"/>
    <property type="project" value="TreeGrafter"/>
</dbReference>
<evidence type="ECO:0000256" key="10">
    <source>
        <dbReference type="ARBA" id="ARBA00023012"/>
    </source>
</evidence>
<dbReference type="SMART" id="SM00387">
    <property type="entry name" value="HATPase_c"/>
    <property type="match status" value="1"/>
</dbReference>
<accession>A0A3N4Z485</accession>
<name>A0A3N4Z485_9MICO</name>
<dbReference type="InterPro" id="IPR036097">
    <property type="entry name" value="HisK_dim/P_sf"/>
</dbReference>
<sequence>MKTSGGPYAHGVDQIWQLVGVALLGVLVGAVGVLAFRLSEREQRGPGRSDDGTVDDDVVSVLSVLPQSVIVLEPDDEVLRASPAAYSFGLVRNDALVPAELRALVEGLRRDGQIRDTELTLPRSTVEGAGTLRMQVRVAPLKAGRVLVLVEDRTAARRVEEMRRDFVANVSHELKTPVGAISLLAETVADSADDPGTVRHFAGQMGKESRRLAALVQEIIELSRLQEPDALVEPELVHVDDVVTEAVDRVRVAARDRRVSVVVGGTTGLKVYGDASLLTTAVRNLLDNAIRYSPAQSRVSVGVSRHDALVRIAVVDQGTGIPVDQRERVFERFYRLDEARSRETGGSGLGLSIVKHIASDHGGRVELWSAEGRGSTFTLVLPEAIEPGESPDEAGGTEDADDRDDAAVPARGTGPAGPGTTSRDEVGDADDETRAARRRGRKEARR</sequence>
<keyword evidence="5" id="KW-0597">Phosphoprotein</keyword>
<organism evidence="16 17">
    <name type="scientific">Georgenia muralis</name>
    <dbReference type="NCBI Taxonomy" id="154117"/>
    <lineage>
        <taxon>Bacteria</taxon>
        <taxon>Bacillati</taxon>
        <taxon>Actinomycetota</taxon>
        <taxon>Actinomycetes</taxon>
        <taxon>Micrococcales</taxon>
        <taxon>Bogoriellaceae</taxon>
        <taxon>Georgenia</taxon>
    </lineage>
</organism>
<dbReference type="EC" id="2.7.13.3" evidence="3"/>
<comment type="subcellular location">
    <subcellularLocation>
        <location evidence="2">Cell membrane</location>
    </subcellularLocation>
</comment>
<feature type="transmembrane region" description="Helical" evidence="14">
    <location>
        <begin position="15"/>
        <end position="36"/>
    </location>
</feature>
<evidence type="ECO:0000256" key="2">
    <source>
        <dbReference type="ARBA" id="ARBA00004236"/>
    </source>
</evidence>
<evidence type="ECO:0000256" key="12">
    <source>
        <dbReference type="ARBA" id="ARBA00039401"/>
    </source>
</evidence>
<evidence type="ECO:0000256" key="7">
    <source>
        <dbReference type="ARBA" id="ARBA00022741"/>
    </source>
</evidence>
<dbReference type="Gene3D" id="3.30.565.10">
    <property type="entry name" value="Histidine kinase-like ATPase, C-terminal domain"/>
    <property type="match status" value="1"/>
</dbReference>
<proteinExistence type="predicted"/>
<evidence type="ECO:0000256" key="1">
    <source>
        <dbReference type="ARBA" id="ARBA00000085"/>
    </source>
</evidence>
<evidence type="ECO:0000256" key="5">
    <source>
        <dbReference type="ARBA" id="ARBA00022553"/>
    </source>
</evidence>
<reference evidence="16 17" key="1">
    <citation type="submission" date="2018-11" db="EMBL/GenBank/DDBJ databases">
        <title>Sequencing the genomes of 1000 actinobacteria strains.</title>
        <authorList>
            <person name="Klenk H.-P."/>
        </authorList>
    </citation>
    <scope>NUCLEOTIDE SEQUENCE [LARGE SCALE GENOMIC DNA]</scope>
    <source>
        <strain evidence="16 17">DSM 14418</strain>
    </source>
</reference>
<dbReference type="InterPro" id="IPR050351">
    <property type="entry name" value="BphY/WalK/GraS-like"/>
</dbReference>
<evidence type="ECO:0000259" key="15">
    <source>
        <dbReference type="PROSITE" id="PS50109"/>
    </source>
</evidence>
<protein>
    <recommendedName>
        <fullName evidence="12">Sensor-like histidine kinase SenX3</fullName>
        <ecNumber evidence="3">2.7.13.3</ecNumber>
    </recommendedName>
</protein>
<dbReference type="GO" id="GO:0016036">
    <property type="term" value="P:cellular response to phosphate starvation"/>
    <property type="evidence" value="ECO:0007669"/>
    <property type="project" value="TreeGrafter"/>
</dbReference>
<dbReference type="PANTHER" id="PTHR45453">
    <property type="entry name" value="PHOSPHATE REGULON SENSOR PROTEIN PHOR"/>
    <property type="match status" value="1"/>
</dbReference>
<evidence type="ECO:0000256" key="4">
    <source>
        <dbReference type="ARBA" id="ARBA00022475"/>
    </source>
</evidence>
<evidence type="ECO:0000256" key="14">
    <source>
        <dbReference type="SAM" id="Phobius"/>
    </source>
</evidence>
<dbReference type="GO" id="GO:0005886">
    <property type="term" value="C:plasma membrane"/>
    <property type="evidence" value="ECO:0007669"/>
    <property type="project" value="UniProtKB-SubCell"/>
</dbReference>
<dbReference type="EMBL" id="RKRA01000001">
    <property type="protein sequence ID" value="RPF26496.1"/>
    <property type="molecule type" value="Genomic_DNA"/>
</dbReference>
<keyword evidence="10" id="KW-0902">Two-component regulatory system</keyword>
<dbReference type="InterPro" id="IPR003661">
    <property type="entry name" value="HisK_dim/P_dom"/>
</dbReference>
<dbReference type="InterPro" id="IPR003594">
    <property type="entry name" value="HATPase_dom"/>
</dbReference>
<keyword evidence="7" id="KW-0547">Nucleotide-binding</keyword>
<dbReference type="Pfam" id="PF00512">
    <property type="entry name" value="HisKA"/>
    <property type="match status" value="1"/>
</dbReference>
<comment type="catalytic activity">
    <reaction evidence="1">
        <text>ATP + protein L-histidine = ADP + protein N-phospho-L-histidine.</text>
        <dbReference type="EC" id="2.7.13.3"/>
    </reaction>
</comment>
<comment type="caution">
    <text evidence="16">The sequence shown here is derived from an EMBL/GenBank/DDBJ whole genome shotgun (WGS) entry which is preliminary data.</text>
</comment>
<dbReference type="InterPro" id="IPR004358">
    <property type="entry name" value="Sig_transdc_His_kin-like_C"/>
</dbReference>
<feature type="compositionally biased region" description="Basic residues" evidence="13">
    <location>
        <begin position="436"/>
        <end position="446"/>
    </location>
</feature>
<evidence type="ECO:0000256" key="6">
    <source>
        <dbReference type="ARBA" id="ARBA00022679"/>
    </source>
</evidence>
<dbReference type="GO" id="GO:0000155">
    <property type="term" value="F:phosphorelay sensor kinase activity"/>
    <property type="evidence" value="ECO:0007669"/>
    <property type="project" value="InterPro"/>
</dbReference>
<dbReference type="PRINTS" id="PR00344">
    <property type="entry name" value="BCTRLSENSOR"/>
</dbReference>
<keyword evidence="17" id="KW-1185">Reference proteome</keyword>
<gene>
    <name evidence="16" type="ORF">EDD32_0939</name>
</gene>
<evidence type="ECO:0000256" key="13">
    <source>
        <dbReference type="SAM" id="MobiDB-lite"/>
    </source>
</evidence>
<evidence type="ECO:0000313" key="17">
    <source>
        <dbReference type="Proteomes" id="UP000280726"/>
    </source>
</evidence>
<keyword evidence="8 16" id="KW-0418">Kinase</keyword>
<dbReference type="PANTHER" id="PTHR45453:SF1">
    <property type="entry name" value="PHOSPHATE REGULON SENSOR PROTEIN PHOR"/>
    <property type="match status" value="1"/>
</dbReference>
<feature type="domain" description="Histidine kinase" evidence="15">
    <location>
        <begin position="169"/>
        <end position="385"/>
    </location>
</feature>
<dbReference type="CDD" id="cd00075">
    <property type="entry name" value="HATPase"/>
    <property type="match status" value="1"/>
</dbReference>
<keyword evidence="14" id="KW-0812">Transmembrane</keyword>
<keyword evidence="4" id="KW-1003">Cell membrane</keyword>
<feature type="compositionally biased region" description="Low complexity" evidence="13">
    <location>
        <begin position="407"/>
        <end position="421"/>
    </location>
</feature>
<dbReference type="FunFam" id="1.10.287.130:FF:000008">
    <property type="entry name" value="Two-component sensor histidine kinase"/>
    <property type="match status" value="1"/>
</dbReference>
<dbReference type="AlphaFoldDB" id="A0A3N4Z485"/>